<gene>
    <name evidence="2" type="ORF">HK103_003457</name>
</gene>
<keyword evidence="3" id="KW-1185">Reference proteome</keyword>
<evidence type="ECO:0000256" key="1">
    <source>
        <dbReference type="SAM" id="Phobius"/>
    </source>
</evidence>
<dbReference type="Proteomes" id="UP001210925">
    <property type="component" value="Unassembled WGS sequence"/>
</dbReference>
<keyword evidence="1" id="KW-0812">Transmembrane</keyword>
<dbReference type="AlphaFoldDB" id="A0AAD5Y453"/>
<name>A0AAD5Y453_9FUNG</name>
<organism evidence="2 3">
    <name type="scientific">Boothiomyces macroporosus</name>
    <dbReference type="NCBI Taxonomy" id="261099"/>
    <lineage>
        <taxon>Eukaryota</taxon>
        <taxon>Fungi</taxon>
        <taxon>Fungi incertae sedis</taxon>
        <taxon>Chytridiomycota</taxon>
        <taxon>Chytridiomycota incertae sedis</taxon>
        <taxon>Chytridiomycetes</taxon>
        <taxon>Rhizophydiales</taxon>
        <taxon>Terramycetaceae</taxon>
        <taxon>Boothiomyces</taxon>
    </lineage>
</organism>
<keyword evidence="1" id="KW-0472">Membrane</keyword>
<reference evidence="2" key="1">
    <citation type="submission" date="2020-05" db="EMBL/GenBank/DDBJ databases">
        <title>Phylogenomic resolution of chytrid fungi.</title>
        <authorList>
            <person name="Stajich J.E."/>
            <person name="Amses K."/>
            <person name="Simmons R."/>
            <person name="Seto K."/>
            <person name="Myers J."/>
            <person name="Bonds A."/>
            <person name="Quandt C.A."/>
            <person name="Barry K."/>
            <person name="Liu P."/>
            <person name="Grigoriev I."/>
            <person name="Longcore J.E."/>
            <person name="James T.Y."/>
        </authorList>
    </citation>
    <scope>NUCLEOTIDE SEQUENCE</scope>
    <source>
        <strain evidence="2">PLAUS21</strain>
    </source>
</reference>
<evidence type="ECO:0000313" key="3">
    <source>
        <dbReference type="Proteomes" id="UP001210925"/>
    </source>
</evidence>
<protein>
    <submittedName>
        <fullName evidence="2">Uncharacterized protein</fullName>
    </submittedName>
</protein>
<proteinExistence type="predicted"/>
<keyword evidence="1" id="KW-1133">Transmembrane helix</keyword>
<evidence type="ECO:0000313" key="2">
    <source>
        <dbReference type="EMBL" id="KAJ3258668.1"/>
    </source>
</evidence>
<accession>A0AAD5Y453</accession>
<dbReference type="EMBL" id="JADGKB010000025">
    <property type="protein sequence ID" value="KAJ3258668.1"/>
    <property type="molecule type" value="Genomic_DNA"/>
</dbReference>
<comment type="caution">
    <text evidence="2">The sequence shown here is derived from an EMBL/GenBank/DDBJ whole genome shotgun (WGS) entry which is preliminary data.</text>
</comment>
<sequence>MEAHYLVLQYDPTQTSSCNYYAKHGAGYLSSDAKLVILVQVLAAILGVGVLLHVWWIYLIHGLDISASIASHTLHSNVRFAHDSYRNGEQLFAGSVSTMDTFDEDILKRVGGNKVFYGTKFESMNDEAPQLMLGPKKSLISVKKLMRRRRTAVGDIEKE</sequence>
<feature type="transmembrane region" description="Helical" evidence="1">
    <location>
        <begin position="35"/>
        <end position="58"/>
    </location>
</feature>